<reference evidence="2 3" key="1">
    <citation type="submission" date="2019-03" db="EMBL/GenBank/DDBJ databases">
        <title>Genomic Encyclopedia of Archaeal and Bacterial Type Strains, Phase II (KMG-II): from individual species to whole genera.</title>
        <authorList>
            <person name="Goeker M."/>
        </authorList>
    </citation>
    <scope>NUCLEOTIDE SEQUENCE [LARGE SCALE GENOMIC DNA]</scope>
    <source>
        <strain evidence="2 3">DSM 28213</strain>
    </source>
</reference>
<evidence type="ECO:0000313" key="2">
    <source>
        <dbReference type="EMBL" id="TDS54642.1"/>
    </source>
</evidence>
<gene>
    <name evidence="2" type="ORF">C8P70_12438</name>
</gene>
<feature type="signal peptide" evidence="1">
    <location>
        <begin position="1"/>
        <end position="18"/>
    </location>
</feature>
<keyword evidence="1" id="KW-0732">Signal</keyword>
<dbReference type="EMBL" id="SOAG01000024">
    <property type="protein sequence ID" value="TDS54642.1"/>
    <property type="molecule type" value="Genomic_DNA"/>
</dbReference>
<accession>A0A4R7EQW1</accession>
<evidence type="ECO:0000313" key="3">
    <source>
        <dbReference type="Proteomes" id="UP000295215"/>
    </source>
</evidence>
<protein>
    <recommendedName>
        <fullName evidence="4">Outer membrane protein with beta-barrel domain</fullName>
    </recommendedName>
</protein>
<evidence type="ECO:0000256" key="1">
    <source>
        <dbReference type="SAM" id="SignalP"/>
    </source>
</evidence>
<dbReference type="RefSeq" id="WP_133713273.1">
    <property type="nucleotide sequence ID" value="NZ_SOAG01000024.1"/>
</dbReference>
<organism evidence="2 3">
    <name type="scientific">Myroides indicus</name>
    <dbReference type="NCBI Taxonomy" id="1323422"/>
    <lineage>
        <taxon>Bacteria</taxon>
        <taxon>Pseudomonadati</taxon>
        <taxon>Bacteroidota</taxon>
        <taxon>Flavobacteriia</taxon>
        <taxon>Flavobacteriales</taxon>
        <taxon>Flavobacteriaceae</taxon>
        <taxon>Myroides</taxon>
    </lineage>
</organism>
<dbReference type="AlphaFoldDB" id="A0A4R7EQW1"/>
<dbReference type="Proteomes" id="UP000295215">
    <property type="component" value="Unassembled WGS sequence"/>
</dbReference>
<proteinExistence type="predicted"/>
<evidence type="ECO:0008006" key="4">
    <source>
        <dbReference type="Google" id="ProtNLM"/>
    </source>
</evidence>
<keyword evidence="3" id="KW-1185">Reference proteome</keyword>
<feature type="chain" id="PRO_5020300612" description="Outer membrane protein with beta-barrel domain" evidence="1">
    <location>
        <begin position="19"/>
        <end position="212"/>
    </location>
</feature>
<name>A0A4R7EQW1_9FLAO</name>
<comment type="caution">
    <text evidence="2">The sequence shown here is derived from an EMBL/GenBank/DDBJ whole genome shotgun (WGS) entry which is preliminary data.</text>
</comment>
<sequence>MKKILLSIFALFAFTAHAQDKELTKKLMFSVGYRANDLDFNKELEKQGITKINQSMITMGLSENWEKGDFRWGVNLDLLISLPKKSNGIEASQYGTALFMDASWRVINHEKWEMLPTAMFGFSANKASITRTNSVDEDEKFMPNSLNLENNYFFAGAALDFKIAKQSDFPVILTIGTEYPLFNNKWKASGSHQNFVRETKGKFFVKLKFDLN</sequence>